<dbReference type="Gene3D" id="2.150.10.10">
    <property type="entry name" value="Serralysin-like metalloprotease, C-terminal"/>
    <property type="match status" value="1"/>
</dbReference>
<accession>W9GR98</accession>
<evidence type="ECO:0000259" key="2">
    <source>
        <dbReference type="Pfam" id="PF13946"/>
    </source>
</evidence>
<dbReference type="Gene3D" id="1.10.3130.20">
    <property type="entry name" value="Phycobilisome linker domain"/>
    <property type="match status" value="2"/>
</dbReference>
<keyword evidence="4" id="KW-1185">Reference proteome</keyword>
<dbReference type="InterPro" id="IPR025282">
    <property type="entry name" value="DUF4214"/>
</dbReference>
<protein>
    <recommendedName>
        <fullName evidence="5">Fungal lipase-like domain-containing protein</fullName>
    </recommendedName>
</protein>
<dbReference type="InterPro" id="IPR029058">
    <property type="entry name" value="AB_hydrolase_fold"/>
</dbReference>
<dbReference type="Pfam" id="PF13946">
    <property type="entry name" value="DUF4214"/>
    <property type="match status" value="2"/>
</dbReference>
<name>W9GR98_9PROT</name>
<evidence type="ECO:0000259" key="1">
    <source>
        <dbReference type="Pfam" id="PF01764"/>
    </source>
</evidence>
<dbReference type="InterPro" id="IPR011049">
    <property type="entry name" value="Serralysin-like_metalloprot_C"/>
</dbReference>
<dbReference type="SUPFAM" id="SSF53474">
    <property type="entry name" value="alpha/beta-Hydrolases"/>
    <property type="match status" value="1"/>
</dbReference>
<organism evidence="3 4">
    <name type="scientific">Skermanella stibiiresistens SB22</name>
    <dbReference type="NCBI Taxonomy" id="1385369"/>
    <lineage>
        <taxon>Bacteria</taxon>
        <taxon>Pseudomonadati</taxon>
        <taxon>Pseudomonadota</taxon>
        <taxon>Alphaproteobacteria</taxon>
        <taxon>Rhodospirillales</taxon>
        <taxon>Azospirillaceae</taxon>
        <taxon>Skermanella</taxon>
    </lineage>
</organism>
<dbReference type="AlphaFoldDB" id="W9GR98"/>
<dbReference type="EMBL" id="AVFL01000044">
    <property type="protein sequence ID" value="EWY36430.1"/>
    <property type="molecule type" value="Genomic_DNA"/>
</dbReference>
<reference evidence="3 4" key="1">
    <citation type="submission" date="2013-08" db="EMBL/GenBank/DDBJ databases">
        <title>The genome sequence of Skermanella stibiiresistens.</title>
        <authorList>
            <person name="Zhu W."/>
            <person name="Wang G."/>
        </authorList>
    </citation>
    <scope>NUCLEOTIDE SEQUENCE [LARGE SCALE GENOMIC DNA]</scope>
    <source>
        <strain evidence="3 4">SB22</strain>
    </source>
</reference>
<comment type="caution">
    <text evidence="3">The sequence shown here is derived from an EMBL/GenBank/DDBJ whole genome shotgun (WGS) entry which is preliminary data.</text>
</comment>
<feature type="domain" description="DUF4214" evidence="2">
    <location>
        <begin position="559"/>
        <end position="625"/>
    </location>
</feature>
<dbReference type="Proteomes" id="UP000019486">
    <property type="component" value="Unassembled WGS sequence"/>
</dbReference>
<proteinExistence type="predicted"/>
<dbReference type="InterPro" id="IPR002921">
    <property type="entry name" value="Fungal_lipase-type"/>
</dbReference>
<feature type="domain" description="DUF4214" evidence="2">
    <location>
        <begin position="439"/>
        <end position="506"/>
    </location>
</feature>
<gene>
    <name evidence="3" type="ORF">N825_27175</name>
</gene>
<dbReference type="STRING" id="1385369.N825_27175"/>
<feature type="domain" description="Fungal lipase-type" evidence="1">
    <location>
        <begin position="230"/>
        <end position="291"/>
    </location>
</feature>
<evidence type="ECO:0000313" key="4">
    <source>
        <dbReference type="Proteomes" id="UP000019486"/>
    </source>
</evidence>
<sequence>MTLPHPAWYQLTPSVSWDPLKVFHGGPGNDTIVGGDGDDRIAGDAGNDTIRGGEGGLLLKPDMDTVYLSGKPSDYAFSEGDPSWLSAYNLKTAEKDLISADVEFIKFEAFGDNAVSVNNVYYELAKLANRSYDDISPAQDGASGWRPVLAQELGLSPRATDTREYGIKYEMRDGIYRSFGATSIDPFGVVAHVSYAKVNGTPTLAVAFRGTTDFEDGLEYLGFSTYYARYKPLVDAIKHYVQETAIPRVYVTGHSLGGAMAQMFMQEPGVLPTDPSDPSNHRYFGVTFGSPGAPKHAADPRMFHFEHTDDRVVGLGKLAHSDNLPLQLKVLLSIFTEARDYDTSGQAIRKVIPGLGLPNTEHAMDLYEKTALLSRSAISGKDTGTSRYVDGELVQDAHHYASQIHRLYQSALDRLPDMDGLVNWTGALKAGMTLKQAAGGFADSTEFRLHYGAPDNVGFVKQLYLNVLDREADTGGLSNWTSAMSAGMTRAEALIGFSESAENIQRMAPVLREGIWVRDNTAATVARLYDSVLDRLPDASGLGAWTDAIKAGMSLDQTADGFTGSLEFQQRYGALDNTNFVKTLYRNVLDREAEPAGLANWRGALDAGVDRSDIVLSFSESAEHVMKLAHRIDDGIWLL</sequence>
<dbReference type="Pfam" id="PF01764">
    <property type="entry name" value="Lipase_3"/>
    <property type="match status" value="1"/>
</dbReference>
<dbReference type="Gene3D" id="3.40.50.1820">
    <property type="entry name" value="alpha/beta hydrolase"/>
    <property type="match status" value="1"/>
</dbReference>
<dbReference type="InterPro" id="IPR038255">
    <property type="entry name" value="PBS_linker_sf"/>
</dbReference>
<evidence type="ECO:0008006" key="5">
    <source>
        <dbReference type="Google" id="ProtNLM"/>
    </source>
</evidence>
<evidence type="ECO:0000313" key="3">
    <source>
        <dbReference type="EMBL" id="EWY36430.1"/>
    </source>
</evidence>
<dbReference type="Pfam" id="PF00353">
    <property type="entry name" value="HemolysinCabind"/>
    <property type="match status" value="1"/>
</dbReference>
<dbReference type="SUPFAM" id="SSF51120">
    <property type="entry name" value="beta-Roll"/>
    <property type="match status" value="1"/>
</dbReference>
<dbReference type="GO" id="GO:0006629">
    <property type="term" value="P:lipid metabolic process"/>
    <property type="evidence" value="ECO:0007669"/>
    <property type="project" value="InterPro"/>
</dbReference>
<dbReference type="InterPro" id="IPR001343">
    <property type="entry name" value="Hemolysn_Ca-bd"/>
</dbReference>
<dbReference type="GO" id="GO:0005509">
    <property type="term" value="F:calcium ion binding"/>
    <property type="evidence" value="ECO:0007669"/>
    <property type="project" value="InterPro"/>
</dbReference>